<dbReference type="Proteomes" id="UP001054945">
    <property type="component" value="Unassembled WGS sequence"/>
</dbReference>
<dbReference type="AlphaFoldDB" id="A0AAV4WEX8"/>
<protein>
    <submittedName>
        <fullName evidence="1">Uncharacterized protein</fullName>
    </submittedName>
</protein>
<dbReference type="EMBL" id="BPLR01016071">
    <property type="protein sequence ID" value="GIY81056.1"/>
    <property type="molecule type" value="Genomic_DNA"/>
</dbReference>
<proteinExistence type="predicted"/>
<sequence>MLSCCLLQKLSKSSDRTIMDAQTGLESEPLPTCKCHDCRVETEESVRCYFVIHSSCVLEGIRRKFRSDSIRFPFAWRREAQPRCLASAEREGIDRRKNVLDTNQLAKRGGKNGMWRIFHLLGNANNVAVTVTGREWKISIGCHAQGRLQGPIKGLVA</sequence>
<evidence type="ECO:0000313" key="1">
    <source>
        <dbReference type="EMBL" id="GIY81056.1"/>
    </source>
</evidence>
<evidence type="ECO:0000313" key="2">
    <source>
        <dbReference type="Proteomes" id="UP001054945"/>
    </source>
</evidence>
<organism evidence="1 2">
    <name type="scientific">Caerostris extrusa</name>
    <name type="common">Bark spider</name>
    <name type="synonym">Caerostris bankana</name>
    <dbReference type="NCBI Taxonomy" id="172846"/>
    <lineage>
        <taxon>Eukaryota</taxon>
        <taxon>Metazoa</taxon>
        <taxon>Ecdysozoa</taxon>
        <taxon>Arthropoda</taxon>
        <taxon>Chelicerata</taxon>
        <taxon>Arachnida</taxon>
        <taxon>Araneae</taxon>
        <taxon>Araneomorphae</taxon>
        <taxon>Entelegynae</taxon>
        <taxon>Araneoidea</taxon>
        <taxon>Araneidae</taxon>
        <taxon>Caerostris</taxon>
    </lineage>
</organism>
<accession>A0AAV4WEX8</accession>
<comment type="caution">
    <text evidence="1">The sequence shown here is derived from an EMBL/GenBank/DDBJ whole genome shotgun (WGS) entry which is preliminary data.</text>
</comment>
<reference evidence="1 2" key="1">
    <citation type="submission" date="2021-06" db="EMBL/GenBank/DDBJ databases">
        <title>Caerostris extrusa draft genome.</title>
        <authorList>
            <person name="Kono N."/>
            <person name="Arakawa K."/>
        </authorList>
    </citation>
    <scope>NUCLEOTIDE SEQUENCE [LARGE SCALE GENOMIC DNA]</scope>
</reference>
<keyword evidence="2" id="KW-1185">Reference proteome</keyword>
<gene>
    <name evidence="1" type="ORF">CEXT_571621</name>
</gene>
<name>A0AAV4WEX8_CAEEX</name>